<dbReference type="KEGG" id="spue:AB5L97_09000"/>
<dbReference type="Gene3D" id="2.60.120.10">
    <property type="entry name" value="Jelly Rolls"/>
    <property type="match status" value="1"/>
</dbReference>
<proteinExistence type="predicted"/>
<protein>
    <submittedName>
        <fullName evidence="2">Cupin domain-containing protein</fullName>
    </submittedName>
</protein>
<dbReference type="AlphaFoldDB" id="A0AB39LA61"/>
<dbReference type="InterPro" id="IPR053146">
    <property type="entry name" value="QDO-like"/>
</dbReference>
<feature type="domain" description="Cupin type-2" evidence="1">
    <location>
        <begin position="62"/>
        <end position="124"/>
    </location>
</feature>
<reference evidence="2" key="1">
    <citation type="submission" date="2024-07" db="EMBL/GenBank/DDBJ databases">
        <authorList>
            <person name="fu j."/>
        </authorList>
    </citation>
    <scope>NUCLEOTIDE SEQUENCE</scope>
    <source>
        <strain evidence="2">P10A9</strain>
    </source>
</reference>
<dbReference type="InterPro" id="IPR013096">
    <property type="entry name" value="Cupin_2"/>
</dbReference>
<evidence type="ECO:0000313" key="2">
    <source>
        <dbReference type="EMBL" id="XDP47094.1"/>
    </source>
</evidence>
<gene>
    <name evidence="2" type="ORF">AB5L97_09000</name>
</gene>
<dbReference type="InterPro" id="IPR011051">
    <property type="entry name" value="RmlC_Cupin_sf"/>
</dbReference>
<organism evidence="2">
    <name type="scientific">Sinomonas puerhi</name>
    <dbReference type="NCBI Taxonomy" id="3238584"/>
    <lineage>
        <taxon>Bacteria</taxon>
        <taxon>Bacillati</taxon>
        <taxon>Actinomycetota</taxon>
        <taxon>Actinomycetes</taxon>
        <taxon>Micrococcales</taxon>
        <taxon>Micrococcaceae</taxon>
        <taxon>Sinomonas</taxon>
    </lineage>
</organism>
<name>A0AB39LA61_9MICC</name>
<dbReference type="PANTHER" id="PTHR36440:SF1">
    <property type="entry name" value="PUTATIVE (AFU_ORTHOLOGUE AFUA_8G07350)-RELATED"/>
    <property type="match status" value="1"/>
</dbReference>
<accession>A0AB39LA61</accession>
<dbReference type="SUPFAM" id="SSF51182">
    <property type="entry name" value="RmlC-like cupins"/>
    <property type="match status" value="1"/>
</dbReference>
<sequence>MQTAQKTEAAQDTGAVPERAHGARVLAASEGQAYWFLGSKVIVKASGEQTRNRLTVLDFVNPPGFAPPVHRHLVEDECFYVISGWATFVVDGQRLPAGPGDFVYLPVGSTHTFIVGDGAPLHTLQITVPAGFEEFTAEAGEPVTGDTPPDTPLDPVALTAAAARHQIEILGPPPVH</sequence>
<dbReference type="PANTHER" id="PTHR36440">
    <property type="entry name" value="PUTATIVE (AFU_ORTHOLOGUE AFUA_8G07350)-RELATED"/>
    <property type="match status" value="1"/>
</dbReference>
<dbReference type="InterPro" id="IPR014710">
    <property type="entry name" value="RmlC-like_jellyroll"/>
</dbReference>
<evidence type="ECO:0000259" key="1">
    <source>
        <dbReference type="Pfam" id="PF07883"/>
    </source>
</evidence>
<dbReference type="RefSeq" id="WP_369047243.1">
    <property type="nucleotide sequence ID" value="NZ_CP163302.1"/>
</dbReference>
<dbReference type="Pfam" id="PF07883">
    <property type="entry name" value="Cupin_2"/>
    <property type="match status" value="1"/>
</dbReference>
<dbReference type="EMBL" id="CP163302">
    <property type="protein sequence ID" value="XDP47094.1"/>
    <property type="molecule type" value="Genomic_DNA"/>
</dbReference>